<dbReference type="InterPro" id="IPR050189">
    <property type="entry name" value="MFS_Efflux_Transporters"/>
</dbReference>
<feature type="transmembrane region" description="Helical" evidence="6">
    <location>
        <begin position="298"/>
        <end position="319"/>
    </location>
</feature>
<proteinExistence type="predicted"/>
<feature type="transmembrane region" description="Helical" evidence="6">
    <location>
        <begin position="331"/>
        <end position="354"/>
    </location>
</feature>
<feature type="transmembrane region" description="Helical" evidence="6">
    <location>
        <begin position="237"/>
        <end position="259"/>
    </location>
</feature>
<keyword evidence="5 6" id="KW-0472">Membrane</keyword>
<feature type="transmembrane region" description="Helical" evidence="6">
    <location>
        <begin position="54"/>
        <end position="74"/>
    </location>
</feature>
<dbReference type="PANTHER" id="PTHR43124">
    <property type="entry name" value="PURINE EFFLUX PUMP PBUE"/>
    <property type="match status" value="1"/>
</dbReference>
<evidence type="ECO:0000313" key="8">
    <source>
        <dbReference type="EMBL" id="NCH89320.1"/>
    </source>
</evidence>
<feature type="domain" description="Major facilitator superfamily (MFS) profile" evidence="7">
    <location>
        <begin position="16"/>
        <end position="398"/>
    </location>
</feature>
<dbReference type="AlphaFoldDB" id="A0A9Q4XN83"/>
<evidence type="ECO:0000256" key="6">
    <source>
        <dbReference type="SAM" id="Phobius"/>
    </source>
</evidence>
<feature type="transmembrane region" description="Helical" evidence="6">
    <location>
        <begin position="105"/>
        <end position="129"/>
    </location>
</feature>
<organism evidence="8 9">
    <name type="scientific">Cronobacter dublinensis</name>
    <dbReference type="NCBI Taxonomy" id="413497"/>
    <lineage>
        <taxon>Bacteria</taxon>
        <taxon>Pseudomonadati</taxon>
        <taxon>Pseudomonadota</taxon>
        <taxon>Gammaproteobacteria</taxon>
        <taxon>Enterobacterales</taxon>
        <taxon>Enterobacteriaceae</taxon>
        <taxon>Cronobacter</taxon>
    </lineage>
</organism>
<keyword evidence="3 6" id="KW-0812">Transmembrane</keyword>
<dbReference type="InterPro" id="IPR036259">
    <property type="entry name" value="MFS_trans_sf"/>
</dbReference>
<dbReference type="PANTHER" id="PTHR43124:SF3">
    <property type="entry name" value="CHLORAMPHENICOL EFFLUX PUMP RV0191"/>
    <property type="match status" value="1"/>
</dbReference>
<evidence type="ECO:0000259" key="7">
    <source>
        <dbReference type="PROSITE" id="PS50850"/>
    </source>
</evidence>
<dbReference type="SUPFAM" id="SSF103473">
    <property type="entry name" value="MFS general substrate transporter"/>
    <property type="match status" value="1"/>
</dbReference>
<protein>
    <submittedName>
        <fullName evidence="8">MFS transporter</fullName>
    </submittedName>
</protein>
<evidence type="ECO:0000256" key="5">
    <source>
        <dbReference type="ARBA" id="ARBA00023136"/>
    </source>
</evidence>
<feature type="transmembrane region" description="Helical" evidence="6">
    <location>
        <begin position="366"/>
        <end position="385"/>
    </location>
</feature>
<evidence type="ECO:0000313" key="9">
    <source>
        <dbReference type="Proteomes" id="UP000778262"/>
    </source>
</evidence>
<dbReference type="PROSITE" id="PS50850">
    <property type="entry name" value="MFS"/>
    <property type="match status" value="1"/>
</dbReference>
<evidence type="ECO:0000256" key="2">
    <source>
        <dbReference type="ARBA" id="ARBA00022475"/>
    </source>
</evidence>
<keyword evidence="2" id="KW-1003">Cell membrane</keyword>
<reference evidence="8" key="1">
    <citation type="submission" date="2018-11" db="EMBL/GenBank/DDBJ databases">
        <title>Genomics analysis of Putative Virulence Factors on Adhesion and Cytotoxicity for Cronobacter spp.</title>
        <authorList>
            <person name="Cui J."/>
        </authorList>
    </citation>
    <scope>NUCLEOTIDE SEQUENCE</scope>
    <source>
        <strain evidence="8">SD69</strain>
    </source>
</reference>
<sequence length="398" mass="42209">MTAISSLRADRSLQRLTLLIAYIQFTNALEYMIFNPVFSYMAPWFNVPVTWAGYVTGIYTLAAVIAGLTAWLWIEKRNQRRFLAASMAVLGALTLLILLTDNFAALLVLRFIAGLTGGTTMGVASALLINAVPAAARPRALATVIAAFAVVSIVGMPGVLFICEHYHWQAALGVISVLCFAAIPFIFAIIPPSLPRAGRAPALPLTPSVVLVASTNALAQFSAMLIIPVLVPVLTGTLHASGASLPWLFVAGGVAGFAATRLTGRLLLRVSGFTLSLAASLVLVLSLLLPAFGIEASWLFMALFLAASYGRLVASSAVAMRFAQDRWRASFTSLQTALMSLATTAAFVLCSLIFPPQGITPGALQRLLWIAGSSALLLPVSLKAVERWLLAREEAPVA</sequence>
<comment type="subcellular location">
    <subcellularLocation>
        <location evidence="1">Cell membrane</location>
        <topology evidence="1">Multi-pass membrane protein</topology>
    </subcellularLocation>
</comment>
<feature type="transmembrane region" description="Helical" evidence="6">
    <location>
        <begin position="168"/>
        <end position="190"/>
    </location>
</feature>
<dbReference type="RefSeq" id="WP_161591372.1">
    <property type="nucleotide sequence ID" value="NZ_RPBY01000007.1"/>
</dbReference>
<evidence type="ECO:0000256" key="4">
    <source>
        <dbReference type="ARBA" id="ARBA00022989"/>
    </source>
</evidence>
<evidence type="ECO:0000256" key="1">
    <source>
        <dbReference type="ARBA" id="ARBA00004651"/>
    </source>
</evidence>
<accession>A0A9Q4XN83</accession>
<dbReference type="GO" id="GO:0022857">
    <property type="term" value="F:transmembrane transporter activity"/>
    <property type="evidence" value="ECO:0007669"/>
    <property type="project" value="InterPro"/>
</dbReference>
<feature type="transmembrane region" description="Helical" evidence="6">
    <location>
        <begin position="16"/>
        <end position="34"/>
    </location>
</feature>
<dbReference type="GO" id="GO:0005886">
    <property type="term" value="C:plasma membrane"/>
    <property type="evidence" value="ECO:0007669"/>
    <property type="project" value="UniProtKB-SubCell"/>
</dbReference>
<dbReference type="InterPro" id="IPR011701">
    <property type="entry name" value="MFS"/>
</dbReference>
<gene>
    <name evidence="8" type="ORF">EHJ13_18055</name>
</gene>
<feature type="transmembrane region" description="Helical" evidence="6">
    <location>
        <begin position="81"/>
        <end position="99"/>
    </location>
</feature>
<feature type="transmembrane region" description="Helical" evidence="6">
    <location>
        <begin position="141"/>
        <end position="162"/>
    </location>
</feature>
<name>A0A9Q4XN83_9ENTR</name>
<dbReference type="Pfam" id="PF07690">
    <property type="entry name" value="MFS_1"/>
    <property type="match status" value="1"/>
</dbReference>
<feature type="transmembrane region" description="Helical" evidence="6">
    <location>
        <begin position="266"/>
        <end position="292"/>
    </location>
</feature>
<comment type="caution">
    <text evidence="8">The sequence shown here is derived from an EMBL/GenBank/DDBJ whole genome shotgun (WGS) entry which is preliminary data.</text>
</comment>
<dbReference type="InterPro" id="IPR020846">
    <property type="entry name" value="MFS_dom"/>
</dbReference>
<feature type="transmembrane region" description="Helical" evidence="6">
    <location>
        <begin position="202"/>
        <end position="231"/>
    </location>
</feature>
<dbReference type="EMBL" id="RPBY01000007">
    <property type="protein sequence ID" value="NCH89320.1"/>
    <property type="molecule type" value="Genomic_DNA"/>
</dbReference>
<dbReference type="Proteomes" id="UP000778262">
    <property type="component" value="Unassembled WGS sequence"/>
</dbReference>
<keyword evidence="4 6" id="KW-1133">Transmembrane helix</keyword>
<dbReference type="Gene3D" id="1.20.1250.20">
    <property type="entry name" value="MFS general substrate transporter like domains"/>
    <property type="match status" value="1"/>
</dbReference>
<evidence type="ECO:0000256" key="3">
    <source>
        <dbReference type="ARBA" id="ARBA00022692"/>
    </source>
</evidence>